<dbReference type="AlphaFoldDB" id="A0AAJ0IFK0"/>
<gene>
    <name evidence="2" type="ORF">B0T23DRAFT_18083</name>
</gene>
<dbReference type="GO" id="GO:0030414">
    <property type="term" value="F:peptidase inhibitor activity"/>
    <property type="evidence" value="ECO:0007669"/>
    <property type="project" value="TreeGrafter"/>
</dbReference>
<evidence type="ECO:0000256" key="1">
    <source>
        <dbReference type="SAM" id="SignalP"/>
    </source>
</evidence>
<reference evidence="2 3" key="1">
    <citation type="journal article" date="2023" name="Mol. Phylogenet. Evol.">
        <title>Genome-scale phylogeny and comparative genomics of the fungal order Sordariales.</title>
        <authorList>
            <person name="Hensen N."/>
            <person name="Bonometti L."/>
            <person name="Westerberg I."/>
            <person name="Brannstrom I.O."/>
            <person name="Guillou S."/>
            <person name="Cros-Aarteil S."/>
            <person name="Calhoun S."/>
            <person name="Haridas S."/>
            <person name="Kuo A."/>
            <person name="Mondo S."/>
            <person name="Pangilinan J."/>
            <person name="Riley R."/>
            <person name="LaButti K."/>
            <person name="Andreopoulos B."/>
            <person name="Lipzen A."/>
            <person name="Chen C."/>
            <person name="Yan M."/>
            <person name="Daum C."/>
            <person name="Ng V."/>
            <person name="Clum A."/>
            <person name="Steindorff A."/>
            <person name="Ohm R.A."/>
            <person name="Martin F."/>
            <person name="Silar P."/>
            <person name="Natvig D.O."/>
            <person name="Lalanne C."/>
            <person name="Gautier V."/>
            <person name="Ament-Velasquez S.L."/>
            <person name="Kruys A."/>
            <person name="Hutchinson M.I."/>
            <person name="Powell A.J."/>
            <person name="Barry K."/>
            <person name="Miller A.N."/>
            <person name="Grigoriev I.V."/>
            <person name="Debuchy R."/>
            <person name="Gladieux P."/>
            <person name="Hiltunen Thoren M."/>
            <person name="Johannesson H."/>
        </authorList>
    </citation>
    <scope>NUCLEOTIDE SEQUENCE [LARGE SCALE GENOMIC DNA]</scope>
    <source>
        <strain evidence="2 3">FGSC 10403</strain>
    </source>
</reference>
<dbReference type="CDD" id="cd00866">
    <property type="entry name" value="PEBP_euk"/>
    <property type="match status" value="1"/>
</dbReference>
<dbReference type="Gene3D" id="3.90.280.10">
    <property type="entry name" value="PEBP-like"/>
    <property type="match status" value="1"/>
</dbReference>
<dbReference type="EMBL" id="JAULSX010000001">
    <property type="protein sequence ID" value="KAK3499485.1"/>
    <property type="molecule type" value="Genomic_DNA"/>
</dbReference>
<dbReference type="RefSeq" id="XP_062697118.1">
    <property type="nucleotide sequence ID" value="XM_062833070.1"/>
</dbReference>
<accession>A0AAJ0IFK0</accession>
<keyword evidence="3" id="KW-1185">Reference proteome</keyword>
<dbReference type="InterPro" id="IPR008914">
    <property type="entry name" value="PEBP"/>
</dbReference>
<dbReference type="Proteomes" id="UP001285908">
    <property type="component" value="Unassembled WGS sequence"/>
</dbReference>
<dbReference type="Pfam" id="PF01161">
    <property type="entry name" value="PBP"/>
    <property type="match status" value="1"/>
</dbReference>
<name>A0AAJ0IFK0_9PEZI</name>
<proteinExistence type="predicted"/>
<dbReference type="InterPro" id="IPR035810">
    <property type="entry name" value="PEBP_euk"/>
</dbReference>
<protein>
    <submittedName>
        <fullName evidence="2">Phosphatidylethanolamine-binding protein</fullName>
    </submittedName>
</protein>
<dbReference type="PANTHER" id="PTHR11362:SF148">
    <property type="entry name" value="CARBOXYPEPTIDASE Y INHIBITOR"/>
    <property type="match status" value="1"/>
</dbReference>
<sequence>MKLAFGLVIFGLLARLAHAASLVRLPNQHVLVGELDNGDQPPTKLPHEVRKAKQRSFQLVSRIIVEKTGVTSQLTIANTVMDDFVPTLDLRVKWSHGNKASLGNTLKPKDLQDPPSIRLKDLVASTTCLRRSSTSLVIVITDPDAPSRDDPKWSEFCHWIAVGPLVTADCPISDEQTQIHGCCPSVSLGTLEDIVSYTPPAPPEKTGKHRYVILALAPVNGTSEKLHLSTPKERKRWGYAKPVNGKTHGVREWAVENGLVPFAANFIYAQNEKQ</sequence>
<dbReference type="GO" id="GO:0030162">
    <property type="term" value="P:regulation of proteolysis"/>
    <property type="evidence" value="ECO:0007669"/>
    <property type="project" value="TreeGrafter"/>
</dbReference>
<dbReference type="SUPFAM" id="SSF49777">
    <property type="entry name" value="PEBP-like"/>
    <property type="match status" value="1"/>
</dbReference>
<dbReference type="InterPro" id="IPR036610">
    <property type="entry name" value="PEBP-like_sf"/>
</dbReference>
<dbReference type="GO" id="GO:0046578">
    <property type="term" value="P:regulation of Ras protein signal transduction"/>
    <property type="evidence" value="ECO:0007669"/>
    <property type="project" value="TreeGrafter"/>
</dbReference>
<dbReference type="GeneID" id="87870692"/>
<feature type="signal peptide" evidence="1">
    <location>
        <begin position="1"/>
        <end position="19"/>
    </location>
</feature>
<dbReference type="PANTHER" id="PTHR11362">
    <property type="entry name" value="PHOSPHATIDYLETHANOLAMINE-BINDING PROTEIN"/>
    <property type="match status" value="1"/>
</dbReference>
<evidence type="ECO:0000313" key="2">
    <source>
        <dbReference type="EMBL" id="KAK3499485.1"/>
    </source>
</evidence>
<evidence type="ECO:0000313" key="3">
    <source>
        <dbReference type="Proteomes" id="UP001285908"/>
    </source>
</evidence>
<feature type="chain" id="PRO_5042557617" evidence="1">
    <location>
        <begin position="20"/>
        <end position="274"/>
    </location>
</feature>
<organism evidence="2 3">
    <name type="scientific">Neurospora hispaniola</name>
    <dbReference type="NCBI Taxonomy" id="588809"/>
    <lineage>
        <taxon>Eukaryota</taxon>
        <taxon>Fungi</taxon>
        <taxon>Dikarya</taxon>
        <taxon>Ascomycota</taxon>
        <taxon>Pezizomycotina</taxon>
        <taxon>Sordariomycetes</taxon>
        <taxon>Sordariomycetidae</taxon>
        <taxon>Sordariales</taxon>
        <taxon>Sordariaceae</taxon>
        <taxon>Neurospora</taxon>
    </lineage>
</organism>
<dbReference type="GO" id="GO:0005543">
    <property type="term" value="F:phospholipid binding"/>
    <property type="evidence" value="ECO:0007669"/>
    <property type="project" value="TreeGrafter"/>
</dbReference>
<comment type="caution">
    <text evidence="2">The sequence shown here is derived from an EMBL/GenBank/DDBJ whole genome shotgun (WGS) entry which is preliminary data.</text>
</comment>
<keyword evidence="1" id="KW-0732">Signal</keyword>